<evidence type="ECO:0000313" key="1">
    <source>
        <dbReference type="EMBL" id="MBX47171.1"/>
    </source>
</evidence>
<reference evidence="1" key="1">
    <citation type="submission" date="2018-02" db="EMBL/GenBank/DDBJ databases">
        <title>Rhizophora mucronata_Transcriptome.</title>
        <authorList>
            <person name="Meera S.P."/>
            <person name="Sreeshan A."/>
            <person name="Augustine A."/>
        </authorList>
    </citation>
    <scope>NUCLEOTIDE SEQUENCE</scope>
    <source>
        <tissue evidence="1">Leaf</tissue>
    </source>
</reference>
<protein>
    <submittedName>
        <fullName evidence="1">Uncharacterized protein</fullName>
    </submittedName>
</protein>
<proteinExistence type="predicted"/>
<accession>A0A2P2NXQ8</accession>
<organism evidence="1">
    <name type="scientific">Rhizophora mucronata</name>
    <name type="common">Asiatic mangrove</name>
    <dbReference type="NCBI Taxonomy" id="61149"/>
    <lineage>
        <taxon>Eukaryota</taxon>
        <taxon>Viridiplantae</taxon>
        <taxon>Streptophyta</taxon>
        <taxon>Embryophyta</taxon>
        <taxon>Tracheophyta</taxon>
        <taxon>Spermatophyta</taxon>
        <taxon>Magnoliopsida</taxon>
        <taxon>eudicotyledons</taxon>
        <taxon>Gunneridae</taxon>
        <taxon>Pentapetalae</taxon>
        <taxon>rosids</taxon>
        <taxon>fabids</taxon>
        <taxon>Malpighiales</taxon>
        <taxon>Rhizophoraceae</taxon>
        <taxon>Rhizophora</taxon>
    </lineage>
</organism>
<dbReference type="AlphaFoldDB" id="A0A2P2NXQ8"/>
<sequence>MIPISQSVQLSDKARRIMVTMLS</sequence>
<dbReference type="EMBL" id="GGEC01066687">
    <property type="protein sequence ID" value="MBX47171.1"/>
    <property type="molecule type" value="Transcribed_RNA"/>
</dbReference>
<name>A0A2P2NXQ8_RHIMU</name>